<gene>
    <name evidence="3" type="ORF">CBRE1094_LOCUS34385</name>
</gene>
<dbReference type="Pfam" id="PF00168">
    <property type="entry name" value="C2"/>
    <property type="match status" value="1"/>
</dbReference>
<dbReference type="InterPro" id="IPR000008">
    <property type="entry name" value="C2_dom"/>
</dbReference>
<proteinExistence type="predicted"/>
<dbReference type="AlphaFoldDB" id="A0A7S2N5J6"/>
<evidence type="ECO:0000313" key="3">
    <source>
        <dbReference type="EMBL" id="CAD9520778.1"/>
    </source>
</evidence>
<feature type="region of interest" description="Disordered" evidence="1">
    <location>
        <begin position="1"/>
        <end position="25"/>
    </location>
</feature>
<protein>
    <recommendedName>
        <fullName evidence="2">C2 domain-containing protein</fullName>
    </recommendedName>
</protein>
<reference evidence="3" key="1">
    <citation type="submission" date="2021-01" db="EMBL/GenBank/DDBJ databases">
        <authorList>
            <person name="Corre E."/>
            <person name="Pelletier E."/>
            <person name="Niang G."/>
            <person name="Scheremetjew M."/>
            <person name="Finn R."/>
            <person name="Kale V."/>
            <person name="Holt S."/>
            <person name="Cochrane G."/>
            <person name="Meng A."/>
            <person name="Brown T."/>
            <person name="Cohen L."/>
        </authorList>
    </citation>
    <scope>NUCLEOTIDE SEQUENCE</scope>
    <source>
        <strain evidence="3">UTEX LB 985</strain>
    </source>
</reference>
<feature type="compositionally biased region" description="Low complexity" evidence="1">
    <location>
        <begin position="108"/>
        <end position="124"/>
    </location>
</feature>
<name>A0A7S2N5J6_9EUKA</name>
<accession>A0A7S2N5J6</accession>
<feature type="compositionally biased region" description="Low complexity" evidence="1">
    <location>
        <begin position="85"/>
        <end position="95"/>
    </location>
</feature>
<dbReference type="SMART" id="SM00239">
    <property type="entry name" value="C2"/>
    <property type="match status" value="1"/>
</dbReference>
<feature type="compositionally biased region" description="Low complexity" evidence="1">
    <location>
        <begin position="58"/>
        <end position="75"/>
    </location>
</feature>
<dbReference type="PROSITE" id="PS50004">
    <property type="entry name" value="C2"/>
    <property type="match status" value="1"/>
</dbReference>
<dbReference type="Gene3D" id="2.60.40.150">
    <property type="entry name" value="C2 domain"/>
    <property type="match status" value="1"/>
</dbReference>
<dbReference type="EMBL" id="HBGU01063100">
    <property type="protein sequence ID" value="CAD9520778.1"/>
    <property type="molecule type" value="Transcribed_RNA"/>
</dbReference>
<dbReference type="InterPro" id="IPR035892">
    <property type="entry name" value="C2_domain_sf"/>
</dbReference>
<sequence>MRVSRDSSVVLASATASPASPASPATVATAATAISAISALSADPHPSHLRRSAHHQHASPSSAPTDSPSPFSLRPSPSPHPSTGPPSCTSPCIPSRAPSLTASVGADSLSPPLSSSRLSTASSKRWSKVKSTTRSTTLMRRWRDQMSSLPSIVRLLTKGQLLSAWKRIAYLIASMRIFRTSSLLHSSSFSLLKKSLSGGPTGPRGQYGAVTSTTIPCTCNPEWREWLELRLEGGGVNDEGEHYNRDAPYTSLRVELWDRDRLARDDFIGEVRIPLGPLMDGQLHRYTLPLADPEGKTQAEDPTLAGATVTFELSYDS</sequence>
<feature type="domain" description="C2" evidence="2">
    <location>
        <begin position="140"/>
        <end position="288"/>
    </location>
</feature>
<feature type="compositionally biased region" description="Low complexity" evidence="1">
    <location>
        <begin position="7"/>
        <end position="25"/>
    </location>
</feature>
<feature type="region of interest" description="Disordered" evidence="1">
    <location>
        <begin position="42"/>
        <end position="134"/>
    </location>
</feature>
<feature type="compositionally biased region" description="Basic residues" evidence="1">
    <location>
        <begin position="47"/>
        <end position="57"/>
    </location>
</feature>
<evidence type="ECO:0000256" key="1">
    <source>
        <dbReference type="SAM" id="MobiDB-lite"/>
    </source>
</evidence>
<evidence type="ECO:0000259" key="2">
    <source>
        <dbReference type="PROSITE" id="PS50004"/>
    </source>
</evidence>
<organism evidence="3">
    <name type="scientific">Haptolina brevifila</name>
    <dbReference type="NCBI Taxonomy" id="156173"/>
    <lineage>
        <taxon>Eukaryota</taxon>
        <taxon>Haptista</taxon>
        <taxon>Haptophyta</taxon>
        <taxon>Prymnesiophyceae</taxon>
        <taxon>Prymnesiales</taxon>
        <taxon>Prymnesiaceae</taxon>
        <taxon>Haptolina</taxon>
    </lineage>
</organism>
<dbReference type="CDD" id="cd00030">
    <property type="entry name" value="C2"/>
    <property type="match status" value="1"/>
</dbReference>
<dbReference type="SUPFAM" id="SSF49562">
    <property type="entry name" value="C2 domain (Calcium/lipid-binding domain, CaLB)"/>
    <property type="match status" value="1"/>
</dbReference>